<protein>
    <submittedName>
        <fullName evidence="2">Uncharacterized protein</fullName>
    </submittedName>
</protein>
<proteinExistence type="predicted"/>
<organism evidence="2">
    <name type="scientific">marine metagenome</name>
    <dbReference type="NCBI Taxonomy" id="408172"/>
    <lineage>
        <taxon>unclassified sequences</taxon>
        <taxon>metagenomes</taxon>
        <taxon>ecological metagenomes</taxon>
    </lineage>
</organism>
<name>A0A381PU53_9ZZZZ</name>
<evidence type="ECO:0000313" key="2">
    <source>
        <dbReference type="EMBL" id="SUZ70048.1"/>
    </source>
</evidence>
<feature type="compositionally biased region" description="Basic and acidic residues" evidence="1">
    <location>
        <begin position="41"/>
        <end position="61"/>
    </location>
</feature>
<feature type="compositionally biased region" description="Acidic residues" evidence="1">
    <location>
        <begin position="25"/>
        <end position="38"/>
    </location>
</feature>
<reference evidence="2" key="1">
    <citation type="submission" date="2018-05" db="EMBL/GenBank/DDBJ databases">
        <authorList>
            <person name="Lanie J.A."/>
            <person name="Ng W.-L."/>
            <person name="Kazmierczak K.M."/>
            <person name="Andrzejewski T.M."/>
            <person name="Davidsen T.M."/>
            <person name="Wayne K.J."/>
            <person name="Tettelin H."/>
            <person name="Glass J.I."/>
            <person name="Rusch D."/>
            <person name="Podicherti R."/>
            <person name="Tsui H.-C.T."/>
            <person name="Winkler M.E."/>
        </authorList>
    </citation>
    <scope>NUCLEOTIDE SEQUENCE</scope>
</reference>
<sequence length="84" mass="9304">MFVTVVSAALIAFAGDSWPEEIQFTDDADSLPIEEDSSNIESKEESLDKPQGQEDREERTQTPDSFEPTEAISEDIAVPFPVDI</sequence>
<feature type="region of interest" description="Disordered" evidence="1">
    <location>
        <begin position="25"/>
        <end position="84"/>
    </location>
</feature>
<dbReference type="EMBL" id="UINC01001079">
    <property type="protein sequence ID" value="SUZ70048.1"/>
    <property type="molecule type" value="Genomic_DNA"/>
</dbReference>
<accession>A0A381PU53</accession>
<gene>
    <name evidence="2" type="ORF">METZ01_LOCUS22902</name>
</gene>
<evidence type="ECO:0000256" key="1">
    <source>
        <dbReference type="SAM" id="MobiDB-lite"/>
    </source>
</evidence>
<dbReference type="AlphaFoldDB" id="A0A381PU53"/>